<gene>
    <name evidence="2" type="ORF">EZS28_011202</name>
</gene>
<name>A0A5J4WFI5_9EUKA</name>
<dbReference type="CDD" id="cd18787">
    <property type="entry name" value="SF2_C_DEAD"/>
    <property type="match status" value="1"/>
</dbReference>
<dbReference type="Proteomes" id="UP000324800">
    <property type="component" value="Unassembled WGS sequence"/>
</dbReference>
<dbReference type="EMBL" id="SNRW01002285">
    <property type="protein sequence ID" value="KAA6393272.1"/>
    <property type="molecule type" value="Genomic_DNA"/>
</dbReference>
<dbReference type="PROSITE" id="PS51194">
    <property type="entry name" value="HELICASE_CTER"/>
    <property type="match status" value="1"/>
</dbReference>
<dbReference type="SUPFAM" id="SSF52540">
    <property type="entry name" value="P-loop containing nucleoside triphosphate hydrolases"/>
    <property type="match status" value="1"/>
</dbReference>
<organism evidence="2 3">
    <name type="scientific">Streblomastix strix</name>
    <dbReference type="NCBI Taxonomy" id="222440"/>
    <lineage>
        <taxon>Eukaryota</taxon>
        <taxon>Metamonada</taxon>
        <taxon>Preaxostyla</taxon>
        <taxon>Oxymonadida</taxon>
        <taxon>Streblomastigidae</taxon>
        <taxon>Streblomastix</taxon>
    </lineage>
</organism>
<evidence type="ECO:0000313" key="2">
    <source>
        <dbReference type="EMBL" id="KAA6393272.1"/>
    </source>
</evidence>
<dbReference type="SUPFAM" id="SSF48371">
    <property type="entry name" value="ARM repeat"/>
    <property type="match status" value="1"/>
</dbReference>
<dbReference type="Gene3D" id="3.40.50.300">
    <property type="entry name" value="P-loop containing nucleotide triphosphate hydrolases"/>
    <property type="match status" value="1"/>
</dbReference>
<reference evidence="2 3" key="1">
    <citation type="submission" date="2019-03" db="EMBL/GenBank/DDBJ databases">
        <title>Single cell metagenomics reveals metabolic interactions within the superorganism composed of flagellate Streblomastix strix and complex community of Bacteroidetes bacteria on its surface.</title>
        <authorList>
            <person name="Treitli S.C."/>
            <person name="Kolisko M."/>
            <person name="Husnik F."/>
            <person name="Keeling P."/>
            <person name="Hampl V."/>
        </authorList>
    </citation>
    <scope>NUCLEOTIDE SEQUENCE [LARGE SCALE GENOMIC DNA]</scope>
    <source>
        <strain evidence="2">ST1C</strain>
    </source>
</reference>
<dbReference type="SMART" id="SM00490">
    <property type="entry name" value="HELICc"/>
    <property type="match status" value="1"/>
</dbReference>
<protein>
    <submittedName>
        <fullName evidence="2">Putative ATP-dependent RNA helicase</fullName>
    </submittedName>
</protein>
<sequence length="200" mass="23513">MELHRYYSTFVESDGINRMFALFQQTQDEETRIHITVCICRLFKSREIANQEMKTLIIAHLKTMINNPDSWQRNESRIALKSLAKNPNEMRLEDSDLRYVVLEKENHKEIVVMDLKKVDFLAGLLQNQMFTVSKIHGGMEMPERNQMMKDFREGRSRVLITIDLLSRGIEIPQVLIVMNYDVSTEKEQYIHCIGRSARFG</sequence>
<dbReference type="InterPro" id="IPR001650">
    <property type="entry name" value="Helicase_C-like"/>
</dbReference>
<dbReference type="PANTHER" id="PTHR47958">
    <property type="entry name" value="ATP-DEPENDENT RNA HELICASE DBP3"/>
    <property type="match status" value="1"/>
</dbReference>
<dbReference type="AlphaFoldDB" id="A0A5J4WFI5"/>
<feature type="domain" description="Helicase C-terminal" evidence="1">
    <location>
        <begin position="94"/>
        <end position="200"/>
    </location>
</feature>
<dbReference type="InterPro" id="IPR016024">
    <property type="entry name" value="ARM-type_fold"/>
</dbReference>
<accession>A0A5J4WFI5</accession>
<comment type="caution">
    <text evidence="2">The sequence shown here is derived from an EMBL/GenBank/DDBJ whole genome shotgun (WGS) entry which is preliminary data.</text>
</comment>
<keyword evidence="2" id="KW-0067">ATP-binding</keyword>
<dbReference type="InterPro" id="IPR027417">
    <property type="entry name" value="P-loop_NTPase"/>
</dbReference>
<dbReference type="GO" id="GO:0004386">
    <property type="term" value="F:helicase activity"/>
    <property type="evidence" value="ECO:0007669"/>
    <property type="project" value="UniProtKB-KW"/>
</dbReference>
<dbReference type="OrthoDB" id="10265785at2759"/>
<proteinExistence type="predicted"/>
<keyword evidence="2" id="KW-0547">Nucleotide-binding</keyword>
<keyword evidence="2" id="KW-0378">Hydrolase</keyword>
<evidence type="ECO:0000313" key="3">
    <source>
        <dbReference type="Proteomes" id="UP000324800"/>
    </source>
</evidence>
<dbReference type="Pfam" id="PF00271">
    <property type="entry name" value="Helicase_C"/>
    <property type="match status" value="1"/>
</dbReference>
<keyword evidence="2" id="KW-0347">Helicase</keyword>
<evidence type="ECO:0000259" key="1">
    <source>
        <dbReference type="PROSITE" id="PS51194"/>
    </source>
</evidence>